<dbReference type="FunCoup" id="E0VKE8">
    <property type="interactions" value="42"/>
</dbReference>
<keyword evidence="10 12" id="KW-0326">Glycosidase</keyword>
<evidence type="ECO:0000259" key="15">
    <source>
        <dbReference type="PROSITE" id="PS50940"/>
    </source>
</evidence>
<reference evidence="17" key="2">
    <citation type="submission" date="2007-04" db="EMBL/GenBank/DDBJ databases">
        <title>The genome of the human body louse.</title>
        <authorList>
            <consortium name="The Human Body Louse Genome Consortium"/>
            <person name="Kirkness E."/>
            <person name="Walenz B."/>
            <person name="Hass B."/>
            <person name="Bruggner R."/>
            <person name="Strausberg R."/>
        </authorList>
    </citation>
    <scope>NUCLEOTIDE SEQUENCE</scope>
    <source>
        <strain evidence="17">USDA</strain>
    </source>
</reference>
<organism>
    <name type="scientific">Pediculus humanus subsp. corporis</name>
    <name type="common">Body louse</name>
    <dbReference type="NCBI Taxonomy" id="121224"/>
    <lineage>
        <taxon>Eukaryota</taxon>
        <taxon>Metazoa</taxon>
        <taxon>Ecdysozoa</taxon>
        <taxon>Arthropoda</taxon>
        <taxon>Hexapoda</taxon>
        <taxon>Insecta</taxon>
        <taxon>Pterygota</taxon>
        <taxon>Neoptera</taxon>
        <taxon>Paraneoptera</taxon>
        <taxon>Psocodea</taxon>
        <taxon>Troctomorpha</taxon>
        <taxon>Phthiraptera</taxon>
        <taxon>Anoplura</taxon>
        <taxon>Pediculidae</taxon>
        <taxon>Pediculus</taxon>
    </lineage>
</organism>
<dbReference type="GO" id="GO:0008843">
    <property type="term" value="F:endochitinase activity"/>
    <property type="evidence" value="ECO:0007669"/>
    <property type="project" value="UniProtKB-EC"/>
</dbReference>
<dbReference type="InterPro" id="IPR002557">
    <property type="entry name" value="Chitin-bd_dom"/>
</dbReference>
<dbReference type="FunFam" id="3.10.50.10:FF:000004">
    <property type="entry name" value="Chitinase 5"/>
    <property type="match status" value="1"/>
</dbReference>
<evidence type="ECO:0000313" key="19">
    <source>
        <dbReference type="Proteomes" id="UP000009046"/>
    </source>
</evidence>
<name>E0VKE8_PEDHC</name>
<keyword evidence="4" id="KW-0147">Chitin-binding</keyword>
<evidence type="ECO:0000256" key="8">
    <source>
        <dbReference type="ARBA" id="ARBA00023157"/>
    </source>
</evidence>
<protein>
    <recommendedName>
        <fullName evidence="3">chitinase</fullName>
        <ecNumber evidence="3">3.2.1.14</ecNumber>
    </recommendedName>
</protein>
<dbReference type="InterPro" id="IPR050314">
    <property type="entry name" value="Glycosyl_Hydrlase_18"/>
</dbReference>
<dbReference type="EnsemblMetazoa" id="PHUM262090-RA">
    <property type="protein sequence ID" value="PHUM262090-PA"/>
    <property type="gene ID" value="PHUM262090"/>
</dbReference>
<dbReference type="EMBL" id="DS235243">
    <property type="protein sequence ID" value="EEB13864.1"/>
    <property type="molecule type" value="Genomic_DNA"/>
</dbReference>
<dbReference type="eggNOG" id="KOG2806">
    <property type="taxonomic scope" value="Eukaryota"/>
</dbReference>
<dbReference type="Pfam" id="PF01607">
    <property type="entry name" value="CBM_14"/>
    <property type="match status" value="1"/>
</dbReference>
<evidence type="ECO:0000256" key="4">
    <source>
        <dbReference type="ARBA" id="ARBA00022669"/>
    </source>
</evidence>
<evidence type="ECO:0000313" key="18">
    <source>
        <dbReference type="EnsemblMetazoa" id="PHUM262090-PA"/>
    </source>
</evidence>
<evidence type="ECO:0000256" key="14">
    <source>
        <dbReference type="SAM" id="SignalP"/>
    </source>
</evidence>
<evidence type="ECO:0000256" key="11">
    <source>
        <dbReference type="ARBA" id="ARBA00023326"/>
    </source>
</evidence>
<dbReference type="GO" id="GO:0006032">
    <property type="term" value="P:chitin catabolic process"/>
    <property type="evidence" value="ECO:0007669"/>
    <property type="project" value="UniProtKB-KW"/>
</dbReference>
<dbReference type="Gene3D" id="2.170.140.10">
    <property type="entry name" value="Chitin binding domain"/>
    <property type="match status" value="1"/>
</dbReference>
<dbReference type="PANTHER" id="PTHR11177:SF144">
    <property type="entry name" value="CHITINASE 5"/>
    <property type="match status" value="1"/>
</dbReference>
<dbReference type="EMBL" id="AAZO01003029">
    <property type="status" value="NOT_ANNOTATED_CDS"/>
    <property type="molecule type" value="Genomic_DNA"/>
</dbReference>
<dbReference type="CTD" id="8235413"/>
<dbReference type="PANTHER" id="PTHR11177">
    <property type="entry name" value="CHITINASE"/>
    <property type="match status" value="1"/>
</dbReference>
<keyword evidence="11" id="KW-0624">Polysaccharide degradation</keyword>
<dbReference type="InterPro" id="IPR001223">
    <property type="entry name" value="Glyco_hydro18_cat"/>
</dbReference>
<dbReference type="GeneID" id="8235413"/>
<dbReference type="HOGENOM" id="CLU_002833_3_1_1"/>
<dbReference type="Pfam" id="PF00704">
    <property type="entry name" value="Glyco_hydro_18"/>
    <property type="match status" value="1"/>
</dbReference>
<comment type="similarity">
    <text evidence="2">Belongs to the glycosyl hydrolase 18 family. Chitinase class II subfamily.</text>
</comment>
<dbReference type="PROSITE" id="PS01095">
    <property type="entry name" value="GH18_1"/>
    <property type="match status" value="1"/>
</dbReference>
<evidence type="ECO:0000256" key="7">
    <source>
        <dbReference type="ARBA" id="ARBA00023024"/>
    </source>
</evidence>
<dbReference type="PROSITE" id="PS51910">
    <property type="entry name" value="GH18_2"/>
    <property type="match status" value="1"/>
</dbReference>
<sequence>MSHDKLPLFLLLVAIFMTSSSLFEKVLATGPGRITCYFSNWAIYRPNVGSYNTDDVPGNLCTHVIYSFIGVSNVTWEILVLDDEVIAVGGWGEGGKKYSEMVSVKARRKTFIKSVVEFMNEFNFDGFDLDWEYPGASDRGGKFSDKNNFFYFVQELRKSFDREGKGWEITMAVPVAKFRLNEGYHVPELCQNMNAVHVMTYDLRGNWAGFADVHSPLYKRPHDQWGYEKLNVNDGVQLWVDYGCPPEKLIVGIPFYGRTYKLSAGNTNFNLGTYINKEAGGGDAGPYTDAKGTLAYYEICWAFKNEADWIEKWDDVGLCPYAYRERNWVGYENEKSIQYKMDWIKKKGYGGSMIWSIDMDDFQGLCGRKNPLINLIYKNMKDYVVPKSNVITTPRPEWDRPPSTTPDIEEDITTTKKPTTTMVTNTSSDMDFDTATEDQTTTPPYATIITTAETTTDSNEENYVFNSECSEDQDFIPHEDCDKYKRCVFGKPVTFTCKHNTVWVQSRQTCDYSFNADRPECKLKKSKKIFSSTK</sequence>
<dbReference type="STRING" id="121224.E0VKE8"/>
<dbReference type="GO" id="GO:0000272">
    <property type="term" value="P:polysaccharide catabolic process"/>
    <property type="evidence" value="ECO:0007669"/>
    <property type="project" value="UniProtKB-KW"/>
</dbReference>
<dbReference type="SUPFAM" id="SSF51445">
    <property type="entry name" value="(Trans)glycosidases"/>
    <property type="match status" value="1"/>
</dbReference>
<comment type="catalytic activity">
    <reaction evidence="1">
        <text>Random endo-hydrolysis of N-acetyl-beta-D-glucosaminide (1-&gt;4)-beta-linkages in chitin and chitodextrins.</text>
        <dbReference type="EC" id="3.2.1.14"/>
    </reaction>
</comment>
<dbReference type="Gene3D" id="3.10.50.10">
    <property type="match status" value="1"/>
</dbReference>
<reference evidence="18" key="3">
    <citation type="submission" date="2021-02" db="UniProtKB">
        <authorList>
            <consortium name="EnsemblMetazoa"/>
        </authorList>
    </citation>
    <scope>IDENTIFICATION</scope>
    <source>
        <strain evidence="18">USDA</strain>
    </source>
</reference>
<gene>
    <name evidence="18" type="primary">8235413</name>
    <name evidence="17" type="ORF">Phum_PHUM262090</name>
</gene>
<dbReference type="InParanoid" id="E0VKE8"/>
<keyword evidence="8" id="KW-1015">Disulfide bond</keyword>
<feature type="chain" id="PRO_5011412601" description="chitinase" evidence="14">
    <location>
        <begin position="29"/>
        <end position="534"/>
    </location>
</feature>
<dbReference type="VEuPathDB" id="VectorBase:PHUM262090"/>
<dbReference type="Proteomes" id="UP000009046">
    <property type="component" value="Unassembled WGS sequence"/>
</dbReference>
<dbReference type="InterPro" id="IPR001579">
    <property type="entry name" value="Glyco_hydro_18_chit_AS"/>
</dbReference>
<dbReference type="InterPro" id="IPR017853">
    <property type="entry name" value="GH"/>
</dbReference>
<dbReference type="OrthoDB" id="73875at2759"/>
<dbReference type="KEGG" id="phu:Phum_PHUM262090"/>
<evidence type="ECO:0000256" key="10">
    <source>
        <dbReference type="ARBA" id="ARBA00023295"/>
    </source>
</evidence>
<feature type="region of interest" description="Disordered" evidence="13">
    <location>
        <begin position="419"/>
        <end position="440"/>
    </location>
</feature>
<keyword evidence="9" id="KW-0119">Carbohydrate metabolism</keyword>
<evidence type="ECO:0000256" key="1">
    <source>
        <dbReference type="ARBA" id="ARBA00000822"/>
    </source>
</evidence>
<dbReference type="InterPro" id="IPR029070">
    <property type="entry name" value="Chitinase_insertion_sf"/>
</dbReference>
<dbReference type="SUPFAM" id="SSF57625">
    <property type="entry name" value="Invertebrate chitin-binding proteins"/>
    <property type="match status" value="1"/>
</dbReference>
<dbReference type="AlphaFoldDB" id="E0VKE8"/>
<evidence type="ECO:0000256" key="13">
    <source>
        <dbReference type="SAM" id="MobiDB-lite"/>
    </source>
</evidence>
<evidence type="ECO:0000256" key="12">
    <source>
        <dbReference type="RuleBase" id="RU000489"/>
    </source>
</evidence>
<dbReference type="InterPro" id="IPR036508">
    <property type="entry name" value="Chitin-bd_dom_sf"/>
</dbReference>
<dbReference type="SMART" id="SM00636">
    <property type="entry name" value="Glyco_18"/>
    <property type="match status" value="1"/>
</dbReference>
<keyword evidence="6 12" id="KW-0378">Hydrolase</keyword>
<evidence type="ECO:0000313" key="17">
    <source>
        <dbReference type="EMBL" id="EEB13864.1"/>
    </source>
</evidence>
<dbReference type="SMART" id="SM00494">
    <property type="entry name" value="ChtBD2"/>
    <property type="match status" value="1"/>
</dbReference>
<reference evidence="17" key="1">
    <citation type="submission" date="2007-04" db="EMBL/GenBank/DDBJ databases">
        <title>Annotation of Pediculus humanus corporis strain USDA.</title>
        <authorList>
            <person name="Kirkness E."/>
            <person name="Hannick L."/>
            <person name="Hass B."/>
            <person name="Bruggner R."/>
            <person name="Lawson D."/>
            <person name="Bidwell S."/>
            <person name="Joardar V."/>
            <person name="Caler E."/>
            <person name="Walenz B."/>
            <person name="Inman J."/>
            <person name="Schobel S."/>
            <person name="Galinsky K."/>
            <person name="Amedeo P."/>
            <person name="Strausberg R."/>
        </authorList>
    </citation>
    <scope>NUCLEOTIDE SEQUENCE</scope>
    <source>
        <strain evidence="17">USDA</strain>
    </source>
</reference>
<feature type="domain" description="GH18" evidence="16">
    <location>
        <begin position="32"/>
        <end position="383"/>
    </location>
</feature>
<dbReference type="Gene3D" id="3.20.20.80">
    <property type="entry name" value="Glycosidases"/>
    <property type="match status" value="1"/>
</dbReference>
<evidence type="ECO:0000256" key="6">
    <source>
        <dbReference type="ARBA" id="ARBA00022801"/>
    </source>
</evidence>
<dbReference type="PROSITE" id="PS50940">
    <property type="entry name" value="CHIT_BIND_II"/>
    <property type="match status" value="1"/>
</dbReference>
<feature type="domain" description="Chitin-binding type-2" evidence="15">
    <location>
        <begin position="466"/>
        <end position="523"/>
    </location>
</feature>
<evidence type="ECO:0000256" key="2">
    <source>
        <dbReference type="ARBA" id="ARBA00009121"/>
    </source>
</evidence>
<evidence type="ECO:0000256" key="9">
    <source>
        <dbReference type="ARBA" id="ARBA00023277"/>
    </source>
</evidence>
<evidence type="ECO:0000256" key="5">
    <source>
        <dbReference type="ARBA" id="ARBA00022729"/>
    </source>
</evidence>
<accession>E0VKE8</accession>
<proteinExistence type="inferred from homology"/>
<dbReference type="EC" id="3.2.1.14" evidence="3"/>
<dbReference type="SUPFAM" id="SSF54556">
    <property type="entry name" value="Chitinase insertion domain"/>
    <property type="match status" value="1"/>
</dbReference>
<feature type="signal peptide" evidence="14">
    <location>
        <begin position="1"/>
        <end position="28"/>
    </location>
</feature>
<dbReference type="GO" id="GO:0005576">
    <property type="term" value="C:extracellular region"/>
    <property type="evidence" value="ECO:0007669"/>
    <property type="project" value="InterPro"/>
</dbReference>
<keyword evidence="7" id="KW-0146">Chitin degradation</keyword>
<evidence type="ECO:0000259" key="16">
    <source>
        <dbReference type="PROSITE" id="PS51910"/>
    </source>
</evidence>
<keyword evidence="5 14" id="KW-0732">Signal</keyword>
<dbReference type="RefSeq" id="XP_002426602.1">
    <property type="nucleotide sequence ID" value="XM_002426557.1"/>
</dbReference>
<evidence type="ECO:0000256" key="3">
    <source>
        <dbReference type="ARBA" id="ARBA00012729"/>
    </source>
</evidence>
<keyword evidence="19" id="KW-1185">Reference proteome</keyword>
<dbReference type="InterPro" id="IPR011583">
    <property type="entry name" value="Chitinase_II/V-like_cat"/>
</dbReference>
<dbReference type="GO" id="GO:0008061">
    <property type="term" value="F:chitin binding"/>
    <property type="evidence" value="ECO:0007669"/>
    <property type="project" value="UniProtKB-KW"/>
</dbReference>
<dbReference type="OMA" id="RLDEGYH"/>